<sequence length="43" mass="4788">MSFEQELANGMASSCFYWVDSPSSVTLKMISQHFSISGKSVNR</sequence>
<proteinExistence type="predicted"/>
<evidence type="ECO:0000313" key="2">
    <source>
        <dbReference type="Proteomes" id="UP000184315"/>
    </source>
</evidence>
<accession>A0A1J1LIF7</accession>
<reference evidence="2" key="1">
    <citation type="submission" date="2015-10" db="EMBL/GenBank/DDBJ databases">
        <authorList>
            <person name="Regsiter A."/>
            <person name="william w."/>
        </authorList>
    </citation>
    <scope>NUCLEOTIDE SEQUENCE [LARGE SCALE GENOMIC DNA]</scope>
</reference>
<dbReference type="Proteomes" id="UP000184315">
    <property type="component" value="Unassembled WGS sequence"/>
</dbReference>
<protein>
    <submittedName>
        <fullName evidence="1">Uncharacterized protein</fullName>
    </submittedName>
</protein>
<keyword evidence="2" id="KW-1185">Reference proteome</keyword>
<dbReference type="AlphaFoldDB" id="A0A1J1LIF7"/>
<dbReference type="EMBL" id="CZDF01000148">
    <property type="protein sequence ID" value="CUR32304.1"/>
    <property type="molecule type" value="Genomic_DNA"/>
</dbReference>
<evidence type="ECO:0000313" key="1">
    <source>
        <dbReference type="EMBL" id="CUR32304.1"/>
    </source>
</evidence>
<name>A0A1J1LIF7_9CYAN</name>
<organism evidence="1 2">
    <name type="scientific">Planktothrix tepida PCC 9214</name>
    <dbReference type="NCBI Taxonomy" id="671072"/>
    <lineage>
        <taxon>Bacteria</taxon>
        <taxon>Bacillati</taxon>
        <taxon>Cyanobacteriota</taxon>
        <taxon>Cyanophyceae</taxon>
        <taxon>Oscillatoriophycideae</taxon>
        <taxon>Oscillatoriales</taxon>
        <taxon>Microcoleaceae</taxon>
        <taxon>Planktothrix</taxon>
    </lineage>
</organism>
<gene>
    <name evidence="1" type="ORF">PL9214430276</name>
</gene>